<sequence>MDEDSEWEYRLRIRARPWRATLQCLPTFHSSGIHEEAAFSEQFDSPLDLLARLEAQERPPGGLK</sequence>
<reference evidence="1 2" key="1">
    <citation type="submission" date="2017-04" db="EMBL/GenBank/DDBJ databases">
        <authorList>
            <person name="Afonso C.L."/>
            <person name="Miller P.J."/>
            <person name="Scott M.A."/>
            <person name="Spackman E."/>
            <person name="Goraichik I."/>
            <person name="Dimitrov K.M."/>
            <person name="Suarez D.L."/>
            <person name="Swayne D.E."/>
        </authorList>
    </citation>
    <scope>NUCLEOTIDE SEQUENCE [LARGE SCALE GENOMIC DNA]</scope>
    <source>
        <strain evidence="1 2">KR-140</strain>
    </source>
</reference>
<dbReference type="Proteomes" id="UP000192582">
    <property type="component" value="Unassembled WGS sequence"/>
</dbReference>
<dbReference type="AlphaFoldDB" id="A0A1W1URM1"/>
<accession>A0A1W1URM1</accession>
<dbReference type="OrthoDB" id="9961996at2"/>
<dbReference type="RefSeq" id="WP_139806607.1">
    <property type="nucleotide sequence ID" value="NZ_FWWU01000007.1"/>
</dbReference>
<proteinExistence type="predicted"/>
<gene>
    <name evidence="1" type="ORF">SAMN00790413_04888</name>
</gene>
<organism evidence="1 2">
    <name type="scientific">Deinococcus hopiensis KR-140</name>
    <dbReference type="NCBI Taxonomy" id="695939"/>
    <lineage>
        <taxon>Bacteria</taxon>
        <taxon>Thermotogati</taxon>
        <taxon>Deinococcota</taxon>
        <taxon>Deinococci</taxon>
        <taxon>Deinococcales</taxon>
        <taxon>Deinococcaceae</taxon>
        <taxon>Deinococcus</taxon>
    </lineage>
</organism>
<dbReference type="EMBL" id="FWWU01000007">
    <property type="protein sequence ID" value="SMB83778.1"/>
    <property type="molecule type" value="Genomic_DNA"/>
</dbReference>
<evidence type="ECO:0000313" key="2">
    <source>
        <dbReference type="Proteomes" id="UP000192582"/>
    </source>
</evidence>
<name>A0A1W1URM1_9DEIO</name>
<evidence type="ECO:0000313" key="1">
    <source>
        <dbReference type="EMBL" id="SMB83778.1"/>
    </source>
</evidence>
<protein>
    <submittedName>
        <fullName evidence="1">Uncharacterized protein</fullName>
    </submittedName>
</protein>
<dbReference type="STRING" id="695939.SAMN00790413_04888"/>
<keyword evidence="2" id="KW-1185">Reference proteome</keyword>